<dbReference type="RefSeq" id="WP_092212813.1">
    <property type="nucleotide sequence ID" value="NZ_FMUX01000015.1"/>
</dbReference>
<dbReference type="STRING" id="419481.SAMN05216233_11595"/>
<gene>
    <name evidence="1" type="ORF">SAMN05216233_11595</name>
</gene>
<accession>A0A1G5HRA3</accession>
<name>A0A1G5HRA3_9BACT</name>
<evidence type="ECO:0000313" key="1">
    <source>
        <dbReference type="EMBL" id="SCY66412.1"/>
    </source>
</evidence>
<sequence>MYQADLDGKTMAEEEKENKLVPDDAFQKGERDLMDIVTGSLDWDVIEKLLEEKYGLSLQDDIEFKEGHLTVKEDRIAYQMDFQARITLSLMIGRDGRCVDVVAGVVSPDDASPDTE</sequence>
<dbReference type="Proteomes" id="UP000198870">
    <property type="component" value="Unassembled WGS sequence"/>
</dbReference>
<dbReference type="OrthoDB" id="5419883at2"/>
<protein>
    <submittedName>
        <fullName evidence="1">Uncharacterized protein</fullName>
    </submittedName>
</protein>
<evidence type="ECO:0000313" key="2">
    <source>
        <dbReference type="Proteomes" id="UP000198870"/>
    </source>
</evidence>
<dbReference type="AlphaFoldDB" id="A0A1G5HRA3"/>
<proteinExistence type="predicted"/>
<keyword evidence="2" id="KW-1185">Reference proteome</keyword>
<reference evidence="1 2" key="1">
    <citation type="submission" date="2016-10" db="EMBL/GenBank/DDBJ databases">
        <authorList>
            <person name="de Groot N.N."/>
        </authorList>
    </citation>
    <scope>NUCLEOTIDE SEQUENCE [LARGE SCALE GENOMIC DNA]</scope>
    <source>
        <strain evidence="1 2">AA1</strain>
    </source>
</reference>
<dbReference type="EMBL" id="FMUX01000015">
    <property type="protein sequence ID" value="SCY66412.1"/>
    <property type="molecule type" value="Genomic_DNA"/>
</dbReference>
<organism evidence="1 2">
    <name type="scientific">Desulfoluna spongiiphila</name>
    <dbReference type="NCBI Taxonomy" id="419481"/>
    <lineage>
        <taxon>Bacteria</taxon>
        <taxon>Pseudomonadati</taxon>
        <taxon>Thermodesulfobacteriota</taxon>
        <taxon>Desulfobacteria</taxon>
        <taxon>Desulfobacterales</taxon>
        <taxon>Desulfolunaceae</taxon>
        <taxon>Desulfoluna</taxon>
    </lineage>
</organism>